<sequence>AHVIFALAVDSSNSSTAIFLPVNWAEETSVTNVSTLGFFVLSKLHPSCSAAAAAS</sequence>
<evidence type="ECO:0000313" key="1">
    <source>
        <dbReference type="EMBL" id="KAJ1145633.1"/>
    </source>
</evidence>
<evidence type="ECO:0000313" key="2">
    <source>
        <dbReference type="Proteomes" id="UP001066276"/>
    </source>
</evidence>
<feature type="non-terminal residue" evidence="1">
    <location>
        <position position="1"/>
    </location>
</feature>
<feature type="non-terminal residue" evidence="1">
    <location>
        <position position="55"/>
    </location>
</feature>
<reference evidence="1" key="1">
    <citation type="journal article" date="2022" name="bioRxiv">
        <title>Sequencing and chromosome-scale assembly of the giantPleurodeles waltlgenome.</title>
        <authorList>
            <person name="Brown T."/>
            <person name="Elewa A."/>
            <person name="Iarovenko S."/>
            <person name="Subramanian E."/>
            <person name="Araus A.J."/>
            <person name="Petzold A."/>
            <person name="Susuki M."/>
            <person name="Suzuki K.-i.T."/>
            <person name="Hayashi T."/>
            <person name="Toyoda A."/>
            <person name="Oliveira C."/>
            <person name="Osipova E."/>
            <person name="Leigh N.D."/>
            <person name="Simon A."/>
            <person name="Yun M.H."/>
        </authorList>
    </citation>
    <scope>NUCLEOTIDE SEQUENCE</scope>
    <source>
        <strain evidence="1">20211129_DDA</strain>
        <tissue evidence="1">Liver</tissue>
    </source>
</reference>
<dbReference type="Proteomes" id="UP001066276">
    <property type="component" value="Chromosome 6"/>
</dbReference>
<dbReference type="EMBL" id="JANPWB010000010">
    <property type="protein sequence ID" value="KAJ1145633.1"/>
    <property type="molecule type" value="Genomic_DNA"/>
</dbReference>
<comment type="caution">
    <text evidence="1">The sequence shown here is derived from an EMBL/GenBank/DDBJ whole genome shotgun (WGS) entry which is preliminary data.</text>
</comment>
<name>A0AAV7R4F0_PLEWA</name>
<organism evidence="1 2">
    <name type="scientific">Pleurodeles waltl</name>
    <name type="common">Iberian ribbed newt</name>
    <dbReference type="NCBI Taxonomy" id="8319"/>
    <lineage>
        <taxon>Eukaryota</taxon>
        <taxon>Metazoa</taxon>
        <taxon>Chordata</taxon>
        <taxon>Craniata</taxon>
        <taxon>Vertebrata</taxon>
        <taxon>Euteleostomi</taxon>
        <taxon>Amphibia</taxon>
        <taxon>Batrachia</taxon>
        <taxon>Caudata</taxon>
        <taxon>Salamandroidea</taxon>
        <taxon>Salamandridae</taxon>
        <taxon>Pleurodelinae</taxon>
        <taxon>Pleurodeles</taxon>
    </lineage>
</organism>
<dbReference type="AlphaFoldDB" id="A0AAV7R4F0"/>
<gene>
    <name evidence="1" type="ORF">NDU88_011919</name>
</gene>
<protein>
    <submittedName>
        <fullName evidence="1">Uncharacterized protein</fullName>
    </submittedName>
</protein>
<accession>A0AAV7R4F0</accession>
<keyword evidence="2" id="KW-1185">Reference proteome</keyword>
<proteinExistence type="predicted"/>